<dbReference type="PANTHER" id="PTHR48081">
    <property type="entry name" value="AB HYDROLASE SUPERFAMILY PROTEIN C4A8.06C"/>
    <property type="match status" value="1"/>
</dbReference>
<dbReference type="InterPro" id="IPR029058">
    <property type="entry name" value="AB_hydrolase_fold"/>
</dbReference>
<comment type="similarity">
    <text evidence="1">Belongs to the 'GDXG' lipolytic enzyme family.</text>
</comment>
<dbReference type="OrthoDB" id="9806180at2"/>
<accession>A0A4R5QM65</accession>
<dbReference type="EMBL" id="SMSJ01000001">
    <property type="protein sequence ID" value="TDH64624.1"/>
    <property type="molecule type" value="Genomic_DNA"/>
</dbReference>
<keyword evidence="5" id="KW-1185">Reference proteome</keyword>
<reference evidence="4 5" key="1">
    <citation type="journal article" date="2016" name="J. Microbiol.">
        <title>Dankookia rubra gen. nov., sp. nov., an alphaproteobacterium isolated from sediment of a shallow stream.</title>
        <authorList>
            <person name="Kim W.H."/>
            <person name="Kim D.H."/>
            <person name="Kang K."/>
            <person name="Ahn T.Y."/>
        </authorList>
    </citation>
    <scope>NUCLEOTIDE SEQUENCE [LARGE SCALE GENOMIC DNA]</scope>
    <source>
        <strain evidence="4 5">JCM30602</strain>
    </source>
</reference>
<dbReference type="GO" id="GO:0016787">
    <property type="term" value="F:hydrolase activity"/>
    <property type="evidence" value="ECO:0007669"/>
    <property type="project" value="UniProtKB-KW"/>
</dbReference>
<dbReference type="RefSeq" id="WP_133286780.1">
    <property type="nucleotide sequence ID" value="NZ_SMSJ01000001.1"/>
</dbReference>
<evidence type="ECO:0000313" key="4">
    <source>
        <dbReference type="EMBL" id="TDH64624.1"/>
    </source>
</evidence>
<name>A0A4R5QM65_9PROT</name>
<evidence type="ECO:0000256" key="2">
    <source>
        <dbReference type="ARBA" id="ARBA00022801"/>
    </source>
</evidence>
<keyword evidence="2 4" id="KW-0378">Hydrolase</keyword>
<dbReference type="AlphaFoldDB" id="A0A4R5QM65"/>
<comment type="caution">
    <text evidence="4">The sequence shown here is derived from an EMBL/GenBank/DDBJ whole genome shotgun (WGS) entry which is preliminary data.</text>
</comment>
<dbReference type="InterPro" id="IPR050300">
    <property type="entry name" value="GDXG_lipolytic_enzyme"/>
</dbReference>
<dbReference type="SUPFAM" id="SSF53474">
    <property type="entry name" value="alpha/beta-Hydrolases"/>
    <property type="match status" value="1"/>
</dbReference>
<evidence type="ECO:0000256" key="1">
    <source>
        <dbReference type="ARBA" id="ARBA00010515"/>
    </source>
</evidence>
<sequence length="321" mass="34213">MPVDPQIQALLDAGRHLPRTETLSPEAARAQYEARIAAMAPPAEVARVEEREIAGPSGAPLRLRIYTPRGQGPFPLLVFFHGSGFVLCSLDTHDGICRNLCTGAGCVVASVDYRLAPEHPFPAAPEDCLAATRWCAGHAAELGADPARLVVGGDSAGGNLAAVVALRLRDEGGPRPIGQLLLYPVTDWHTPGWPSYAENAEGYGLTRATMEWFWGHYLADPARDSAHPHAAPIKAATLAGLPPALVTTAEYDPLRDEGEAYAAKLAAAGVTVACTRWLGLNHGFYFWAGKVDRCTTATAEAAGWLREVFAGRAPAWSVVHR</sequence>
<proteinExistence type="inferred from homology"/>
<gene>
    <name evidence="4" type="ORF">E2C06_01385</name>
</gene>
<dbReference type="Gene3D" id="3.40.50.1820">
    <property type="entry name" value="alpha/beta hydrolase"/>
    <property type="match status" value="1"/>
</dbReference>
<evidence type="ECO:0000313" key="5">
    <source>
        <dbReference type="Proteomes" id="UP000295096"/>
    </source>
</evidence>
<organism evidence="4 5">
    <name type="scientific">Dankookia rubra</name>
    <dbReference type="NCBI Taxonomy" id="1442381"/>
    <lineage>
        <taxon>Bacteria</taxon>
        <taxon>Pseudomonadati</taxon>
        <taxon>Pseudomonadota</taxon>
        <taxon>Alphaproteobacteria</taxon>
        <taxon>Acetobacterales</taxon>
        <taxon>Roseomonadaceae</taxon>
        <taxon>Dankookia</taxon>
    </lineage>
</organism>
<protein>
    <submittedName>
        <fullName evidence="4">Alpha/beta hydrolase</fullName>
    </submittedName>
</protein>
<dbReference type="FunFam" id="3.40.50.1820:FF:000089">
    <property type="entry name" value="Alpha/beta hydrolase"/>
    <property type="match status" value="1"/>
</dbReference>
<feature type="domain" description="Alpha/beta hydrolase fold-3" evidence="3">
    <location>
        <begin position="77"/>
        <end position="285"/>
    </location>
</feature>
<dbReference type="InterPro" id="IPR013094">
    <property type="entry name" value="AB_hydrolase_3"/>
</dbReference>
<dbReference type="Proteomes" id="UP000295096">
    <property type="component" value="Unassembled WGS sequence"/>
</dbReference>
<evidence type="ECO:0000259" key="3">
    <source>
        <dbReference type="Pfam" id="PF07859"/>
    </source>
</evidence>
<dbReference type="Pfam" id="PF07859">
    <property type="entry name" value="Abhydrolase_3"/>
    <property type="match status" value="1"/>
</dbReference>
<dbReference type="PANTHER" id="PTHR48081:SF8">
    <property type="entry name" value="ALPHA_BETA HYDROLASE FOLD-3 DOMAIN-CONTAINING PROTEIN-RELATED"/>
    <property type="match status" value="1"/>
</dbReference>